<feature type="domain" description="C2H2-type" evidence="1">
    <location>
        <begin position="90"/>
        <end position="115"/>
    </location>
</feature>
<comment type="caution">
    <text evidence="2">The sequence shown here is derived from an EMBL/GenBank/DDBJ whole genome shotgun (WGS) entry which is preliminary data.</text>
</comment>
<dbReference type="InterPro" id="IPR016181">
    <property type="entry name" value="Acyl_CoA_acyltransferase"/>
</dbReference>
<feature type="domain" description="C2H2-type" evidence="1">
    <location>
        <begin position="124"/>
        <end position="144"/>
    </location>
</feature>
<evidence type="ECO:0000259" key="1">
    <source>
        <dbReference type="SMART" id="SM00355"/>
    </source>
</evidence>
<dbReference type="Gene3D" id="3.30.160.60">
    <property type="entry name" value="Classic Zinc Finger"/>
    <property type="match status" value="1"/>
</dbReference>
<evidence type="ECO:0000313" key="3">
    <source>
        <dbReference type="Proteomes" id="UP001314263"/>
    </source>
</evidence>
<protein>
    <recommendedName>
        <fullName evidence="1">C2H2-type domain-containing protein</fullName>
    </recommendedName>
</protein>
<proteinExistence type="predicted"/>
<dbReference type="AlphaFoldDB" id="A0AAV1I0S4"/>
<sequence>MVMHLSPAPYRQSWRLCKASEGSICPVALIFTRCRRLEAPHPGKRKHADALCSLVAEPSCSSQRIRDSTTHHSEKQATPWAQLPGDPRGYRCRLCFETDFSTRGHLAEHLVGKRHAKAWIDREHICPYCGAAHSNAGDLREHVRSSCPCIEDDYIPARYTRFARQRDYNMDPRYEALSDVETDLGRIVVRPMHRQHIFETALLATEAFLVDRNPPDFWWMIDELQRACSQYECDPSAIVRHDPSFSQSVPTSLLHPSGMSYKDNAELYRIQTEETWGHWIWLVAELIPHDASLLPKGQDSRVVGTTALMFHDRQSSLRKMRKLVPPLQSSQLDYSLWLARSPPEGLEHHRAAFIWWTSTHYKMRRRGVAQALVRACEGVAAAANFLDIYIQAAVIRRDSSSLLGSWLSQEYQAARQTYARAGYVKYAPKSSRMVPWAVDVDTSAELMYKQLHLEGSRELYTED</sequence>
<dbReference type="EMBL" id="CAUYUE010000004">
    <property type="protein sequence ID" value="CAK0763525.1"/>
    <property type="molecule type" value="Genomic_DNA"/>
</dbReference>
<dbReference type="SUPFAM" id="SSF55729">
    <property type="entry name" value="Acyl-CoA N-acyltransferases (Nat)"/>
    <property type="match status" value="1"/>
</dbReference>
<evidence type="ECO:0000313" key="2">
    <source>
        <dbReference type="EMBL" id="CAK0763525.1"/>
    </source>
</evidence>
<dbReference type="Proteomes" id="UP001314263">
    <property type="component" value="Unassembled WGS sequence"/>
</dbReference>
<dbReference type="Gene3D" id="3.40.630.30">
    <property type="match status" value="1"/>
</dbReference>
<keyword evidence="3" id="KW-1185">Reference proteome</keyword>
<organism evidence="2 3">
    <name type="scientific">Coccomyxa viridis</name>
    <dbReference type="NCBI Taxonomy" id="1274662"/>
    <lineage>
        <taxon>Eukaryota</taxon>
        <taxon>Viridiplantae</taxon>
        <taxon>Chlorophyta</taxon>
        <taxon>core chlorophytes</taxon>
        <taxon>Trebouxiophyceae</taxon>
        <taxon>Trebouxiophyceae incertae sedis</taxon>
        <taxon>Coccomyxaceae</taxon>
        <taxon>Coccomyxa</taxon>
    </lineage>
</organism>
<gene>
    <name evidence="2" type="ORF">CVIRNUC_003067</name>
</gene>
<name>A0AAV1I0S4_9CHLO</name>
<accession>A0AAV1I0S4</accession>
<reference evidence="2 3" key="1">
    <citation type="submission" date="2023-10" db="EMBL/GenBank/DDBJ databases">
        <authorList>
            <person name="Maclean D."/>
            <person name="Macfadyen A."/>
        </authorList>
    </citation>
    <scope>NUCLEOTIDE SEQUENCE [LARGE SCALE GENOMIC DNA]</scope>
</reference>
<dbReference type="SMART" id="SM00355">
    <property type="entry name" value="ZnF_C2H2"/>
    <property type="match status" value="2"/>
</dbReference>
<dbReference type="InterPro" id="IPR013087">
    <property type="entry name" value="Znf_C2H2_type"/>
</dbReference>